<keyword evidence="6" id="KW-0092">Biotin</keyword>
<evidence type="ECO:0000313" key="12">
    <source>
        <dbReference type="Proteomes" id="UP000178776"/>
    </source>
</evidence>
<dbReference type="NCBIfam" id="NF006367">
    <property type="entry name" value="PRK08591.1"/>
    <property type="match status" value="1"/>
</dbReference>
<dbReference type="KEGG" id="cvc:BKX93_22005"/>
<organism evidence="11 12">
    <name type="scientific">Chromobacterium vaccinii</name>
    <dbReference type="NCBI Taxonomy" id="1108595"/>
    <lineage>
        <taxon>Bacteria</taxon>
        <taxon>Pseudomonadati</taxon>
        <taxon>Pseudomonadota</taxon>
        <taxon>Betaproteobacteria</taxon>
        <taxon>Neisseriales</taxon>
        <taxon>Chromobacteriaceae</taxon>
        <taxon>Chromobacterium</taxon>
    </lineage>
</organism>
<dbReference type="Gene3D" id="3.30.700.40">
    <property type="match status" value="1"/>
</dbReference>
<dbReference type="SMART" id="SM01209">
    <property type="entry name" value="GARS_A"/>
    <property type="match status" value="1"/>
</dbReference>
<dbReference type="GO" id="GO:0005524">
    <property type="term" value="F:ATP binding"/>
    <property type="evidence" value="ECO:0007669"/>
    <property type="project" value="UniProtKB-UniRule"/>
</dbReference>
<dbReference type="PROSITE" id="PS00866">
    <property type="entry name" value="CPSASE_1"/>
    <property type="match status" value="1"/>
</dbReference>
<name>A0A1D9LM87_9NEIS</name>
<dbReference type="Pfam" id="PF00364">
    <property type="entry name" value="Biotin_lipoyl"/>
    <property type="match status" value="1"/>
</dbReference>
<protein>
    <submittedName>
        <fullName evidence="11">3-methylcrotonyl-CoA carboxylase</fullName>
    </submittedName>
</protein>
<evidence type="ECO:0000313" key="11">
    <source>
        <dbReference type="EMBL" id="AOZ52416.1"/>
    </source>
</evidence>
<dbReference type="FunFam" id="3.30.1490.20:FF:000003">
    <property type="entry name" value="acetyl-CoA carboxylase isoform X1"/>
    <property type="match status" value="1"/>
</dbReference>
<evidence type="ECO:0000259" key="10">
    <source>
        <dbReference type="PROSITE" id="PS50979"/>
    </source>
</evidence>
<keyword evidence="4 7" id="KW-0067">ATP-binding</keyword>
<dbReference type="FunFam" id="3.30.470.20:FF:000028">
    <property type="entry name" value="Methylcrotonoyl-CoA carboxylase subunit alpha, mitochondrial"/>
    <property type="match status" value="1"/>
</dbReference>
<evidence type="ECO:0000259" key="8">
    <source>
        <dbReference type="PROSITE" id="PS50968"/>
    </source>
</evidence>
<dbReference type="Pfam" id="PF02785">
    <property type="entry name" value="Biotin_carb_C"/>
    <property type="match status" value="1"/>
</dbReference>
<keyword evidence="2" id="KW-0436">Ligase</keyword>
<evidence type="ECO:0000259" key="9">
    <source>
        <dbReference type="PROSITE" id="PS50975"/>
    </source>
</evidence>
<evidence type="ECO:0000256" key="4">
    <source>
        <dbReference type="ARBA" id="ARBA00022840"/>
    </source>
</evidence>
<evidence type="ECO:0000256" key="3">
    <source>
        <dbReference type="ARBA" id="ARBA00022741"/>
    </source>
</evidence>
<dbReference type="SUPFAM" id="SSF52440">
    <property type="entry name" value="PreATP-grasp domain"/>
    <property type="match status" value="1"/>
</dbReference>
<evidence type="ECO:0000256" key="1">
    <source>
        <dbReference type="ARBA" id="ARBA00001953"/>
    </source>
</evidence>
<dbReference type="SUPFAM" id="SSF51230">
    <property type="entry name" value="Single hybrid motif"/>
    <property type="match status" value="1"/>
</dbReference>
<dbReference type="Pfam" id="PF02786">
    <property type="entry name" value="CPSase_L_D2"/>
    <property type="match status" value="1"/>
</dbReference>
<dbReference type="InterPro" id="IPR050856">
    <property type="entry name" value="Biotin_carboxylase_complex"/>
</dbReference>
<dbReference type="Proteomes" id="UP000178776">
    <property type="component" value="Chromosome"/>
</dbReference>
<dbReference type="PROSITE" id="PS50968">
    <property type="entry name" value="BIOTINYL_LIPOYL"/>
    <property type="match status" value="1"/>
</dbReference>
<dbReference type="InterPro" id="IPR005481">
    <property type="entry name" value="BC-like_N"/>
</dbReference>
<dbReference type="PROSITE" id="PS50979">
    <property type="entry name" value="BC"/>
    <property type="match status" value="1"/>
</dbReference>
<dbReference type="FunFam" id="2.40.50.100:FF:000003">
    <property type="entry name" value="Acetyl-CoA carboxylase biotin carboxyl carrier protein"/>
    <property type="match status" value="1"/>
</dbReference>
<dbReference type="GO" id="GO:0046872">
    <property type="term" value="F:metal ion binding"/>
    <property type="evidence" value="ECO:0007669"/>
    <property type="project" value="InterPro"/>
</dbReference>
<dbReference type="RefSeq" id="WP_070981380.1">
    <property type="nucleotide sequence ID" value="NZ_CP017707.1"/>
</dbReference>
<dbReference type="InterPro" id="IPR000089">
    <property type="entry name" value="Biotin_lipoyl"/>
</dbReference>
<dbReference type="AlphaFoldDB" id="A0A1D9LM87"/>
<dbReference type="InterPro" id="IPR005479">
    <property type="entry name" value="CPAse_ATP-bd"/>
</dbReference>
<dbReference type="SUPFAM" id="SSF56059">
    <property type="entry name" value="Glutathione synthetase ATP-binding domain-like"/>
    <property type="match status" value="1"/>
</dbReference>
<dbReference type="PANTHER" id="PTHR18866:SF33">
    <property type="entry name" value="METHYLCROTONOYL-COA CARBOXYLASE SUBUNIT ALPHA, MITOCHONDRIAL-RELATED"/>
    <property type="match status" value="1"/>
</dbReference>
<accession>A0A1D9LM87</accession>
<dbReference type="SMART" id="SM00878">
    <property type="entry name" value="Biotin_carb_C"/>
    <property type="match status" value="1"/>
</dbReference>
<dbReference type="Gene3D" id="3.30.470.20">
    <property type="entry name" value="ATP-grasp fold, B domain"/>
    <property type="match status" value="1"/>
</dbReference>
<reference evidence="11 12" key="1">
    <citation type="submission" date="2016-10" db="EMBL/GenBank/DDBJ databases">
        <title>Chromobacterium muskegensis sp. nov., an insecticidal bacterium isolated from Sphagnum bogs.</title>
        <authorList>
            <person name="Sparks M.E."/>
            <person name="Blackburn M.B."/>
            <person name="Gundersen-Rindal D.E."/>
            <person name="Mitchell A."/>
            <person name="Farrar R."/>
            <person name="Kuhar D."/>
        </authorList>
    </citation>
    <scope>NUCLEOTIDE SEQUENCE [LARGE SCALE GENOMIC DNA]</scope>
    <source>
        <strain evidence="11 12">21-1</strain>
    </source>
</reference>
<sequence>MFNKILIANRGEIACRVIKTARALGIATVAVYSDADADARFVKLADEAYRLGPAPAAESYLRADLILAIARQSGAQAVHPGYGFLSENEDFAAACEAAGIAFIGPPASAIAAMGSKSAAKALMEKAGVPLVPGYHGDDQDPAKLQKQADAIGYPVLIKASAGGGGKGMRIVEKSEDFAAALASCQREARASFGDDKVLVEKYLTKPRHVEIQVFADKLGGCVYLFERDCSVQRRHQKVLEEAPAPHLPQATREAMGQAAVAAARAVGYIGAGTVEFIMDVDTGKFYFMEMNTRLQVEHPVTEMITGQDLVAWQLAVAAGGELPLKQEQLAIRGHAIEARIYAEDPDKGFLPSTGTLIHLATPAESANVRIDTGVEQGDAISPFYDPMIAKLIVWGETREAALRQMDAALAQYRIVGLSSNVSFLRRIVNHPSFSSGQVDTGLIARHHDELLPEPAAPTARQLALLALAEALANQAPYPAPAGWRLNGRLTRRFAFESHDEDYGVELQYQDDGCVVRVGTESFHARASLAGNQLEAVLDGLRVKAVIVRHGARRALFENSERLSVDFIDPYAYTELGVHGETHLKAPMPGRVVALLAEIGAKVAKGSPLLILEAMKMEHTITAPGDGVVQDFYFAAGEQVNDGDELVDFAAE</sequence>
<dbReference type="PROSITE" id="PS50975">
    <property type="entry name" value="ATP_GRASP"/>
    <property type="match status" value="1"/>
</dbReference>
<evidence type="ECO:0000256" key="2">
    <source>
        <dbReference type="ARBA" id="ARBA00022598"/>
    </source>
</evidence>
<dbReference type="Gene3D" id="2.40.50.100">
    <property type="match status" value="1"/>
</dbReference>
<dbReference type="Pfam" id="PF21139">
    <property type="entry name" value="BT_MCC_alpha"/>
    <property type="match status" value="1"/>
</dbReference>
<dbReference type="STRING" id="1108595.BKX93_22005"/>
<dbReference type="Pfam" id="PF00289">
    <property type="entry name" value="Biotin_carb_N"/>
    <property type="match status" value="1"/>
</dbReference>
<evidence type="ECO:0000256" key="6">
    <source>
        <dbReference type="ARBA" id="ARBA00023267"/>
    </source>
</evidence>
<dbReference type="FunFam" id="3.40.50.20:FF:000010">
    <property type="entry name" value="Propionyl-CoA carboxylase subunit alpha"/>
    <property type="match status" value="1"/>
</dbReference>
<dbReference type="InterPro" id="IPR011764">
    <property type="entry name" value="Biotin_carboxylation_dom"/>
</dbReference>
<evidence type="ECO:0000256" key="5">
    <source>
        <dbReference type="ARBA" id="ARBA00022946"/>
    </source>
</evidence>
<dbReference type="CDD" id="cd06850">
    <property type="entry name" value="biotinyl_domain"/>
    <property type="match status" value="1"/>
</dbReference>
<dbReference type="InterPro" id="IPR011053">
    <property type="entry name" value="Single_hybrid_motif"/>
</dbReference>
<gene>
    <name evidence="11" type="ORF">BKX93_22005</name>
</gene>
<keyword evidence="5" id="KW-0809">Transit peptide</keyword>
<keyword evidence="3 7" id="KW-0547">Nucleotide-binding</keyword>
<dbReference type="InterPro" id="IPR005482">
    <property type="entry name" value="Biotin_COase_C"/>
</dbReference>
<feature type="domain" description="Lipoyl-binding" evidence="8">
    <location>
        <begin position="572"/>
        <end position="649"/>
    </location>
</feature>
<dbReference type="GeneID" id="68843875"/>
<dbReference type="SUPFAM" id="SSF51246">
    <property type="entry name" value="Rudiment single hybrid motif"/>
    <property type="match status" value="1"/>
</dbReference>
<dbReference type="EMBL" id="CP017707">
    <property type="protein sequence ID" value="AOZ52416.1"/>
    <property type="molecule type" value="Genomic_DNA"/>
</dbReference>
<dbReference type="InterPro" id="IPR016185">
    <property type="entry name" value="PreATP-grasp_dom_sf"/>
</dbReference>
<comment type="cofactor">
    <cofactor evidence="1">
        <name>biotin</name>
        <dbReference type="ChEBI" id="CHEBI:57586"/>
    </cofactor>
</comment>
<proteinExistence type="predicted"/>
<dbReference type="GO" id="GO:0016874">
    <property type="term" value="F:ligase activity"/>
    <property type="evidence" value="ECO:0007669"/>
    <property type="project" value="UniProtKB-KW"/>
</dbReference>
<feature type="domain" description="Biotin carboxylation" evidence="10">
    <location>
        <begin position="1"/>
        <end position="448"/>
    </location>
</feature>
<dbReference type="PANTHER" id="PTHR18866">
    <property type="entry name" value="CARBOXYLASE:PYRUVATE/ACETYL-COA/PROPIONYL-COA CARBOXYLASE"/>
    <property type="match status" value="1"/>
</dbReference>
<dbReference type="InterPro" id="IPR048429">
    <property type="entry name" value="MCC_alpha_BT"/>
</dbReference>
<dbReference type="PROSITE" id="PS00867">
    <property type="entry name" value="CPSASE_2"/>
    <property type="match status" value="1"/>
</dbReference>
<feature type="domain" description="ATP-grasp" evidence="9">
    <location>
        <begin position="120"/>
        <end position="318"/>
    </location>
</feature>
<dbReference type="InterPro" id="IPR011761">
    <property type="entry name" value="ATP-grasp"/>
</dbReference>
<dbReference type="InterPro" id="IPR011054">
    <property type="entry name" value="Rudment_hybrid_motif"/>
</dbReference>
<evidence type="ECO:0000256" key="7">
    <source>
        <dbReference type="PROSITE-ProRule" id="PRU00409"/>
    </source>
</evidence>